<name>A0A1E2S2Q1_9HYPH</name>
<dbReference type="InterPro" id="IPR013216">
    <property type="entry name" value="Methyltransf_11"/>
</dbReference>
<sequence length="234" mass="26396">MFDFIRKSYLWDAWDRGLNKAVSETEAFHLKSIQDLAVFDQLKDAEQKTIAEIGGGKSRILPVLAKKNTCFNVEKFEGVDGGPNREIRVRNVKNLHAFLGERTGLLPKQSFDILFSVSVVEHVPSPKLTDFLDEGVDALKDGGLWLHAIDLYLSDEPTPEARHRYDAYRAWLDHPDLEPVGAIYDGPVVFTCDMASNPDNIMYQWGRVAPALIEKRQRSQSVSLLVALRKTARA</sequence>
<dbReference type="Proteomes" id="UP000095087">
    <property type="component" value="Unassembled WGS sequence"/>
</dbReference>
<dbReference type="OrthoDB" id="9773188at2"/>
<reference evidence="2 3" key="1">
    <citation type="submission" date="2016-07" db="EMBL/GenBank/DDBJ databases">
        <title>Draft genome sequence of Methyloligella halotolerans C2T (VKM B-2706T=CCUG 61687T=DSM 25045T), a halotolerant polyhydroxybutyrate accumulating methylotroph.</title>
        <authorList>
            <person name="Vasilenko O.V."/>
            <person name="Doronina N.V."/>
            <person name="Poroshina M.N."/>
            <person name="Tarlachkov S.V."/>
            <person name="Trotsenko Y.A."/>
        </authorList>
    </citation>
    <scope>NUCLEOTIDE SEQUENCE [LARGE SCALE GENOMIC DNA]</scope>
    <source>
        <strain evidence="2 3">VKM B-2706</strain>
    </source>
</reference>
<protein>
    <recommendedName>
        <fullName evidence="1">Methyltransferase type 11 domain-containing protein</fullName>
    </recommendedName>
</protein>
<proteinExistence type="predicted"/>
<dbReference type="AlphaFoldDB" id="A0A1E2S2Q1"/>
<dbReference type="InterPro" id="IPR029063">
    <property type="entry name" value="SAM-dependent_MTases_sf"/>
</dbReference>
<gene>
    <name evidence="2" type="ORF">A7A08_00502</name>
</gene>
<dbReference type="Pfam" id="PF08241">
    <property type="entry name" value="Methyltransf_11"/>
    <property type="match status" value="1"/>
</dbReference>
<keyword evidence="3" id="KW-1185">Reference proteome</keyword>
<accession>A0A1E2S2Q1</accession>
<dbReference type="SUPFAM" id="SSF53335">
    <property type="entry name" value="S-adenosyl-L-methionine-dependent methyltransferases"/>
    <property type="match status" value="1"/>
</dbReference>
<organism evidence="2 3">
    <name type="scientific">Methyloligella halotolerans</name>
    <dbReference type="NCBI Taxonomy" id="1177755"/>
    <lineage>
        <taxon>Bacteria</taxon>
        <taxon>Pseudomonadati</taxon>
        <taxon>Pseudomonadota</taxon>
        <taxon>Alphaproteobacteria</taxon>
        <taxon>Hyphomicrobiales</taxon>
        <taxon>Hyphomicrobiaceae</taxon>
        <taxon>Methyloligella</taxon>
    </lineage>
</organism>
<evidence type="ECO:0000259" key="1">
    <source>
        <dbReference type="Pfam" id="PF08241"/>
    </source>
</evidence>
<dbReference type="GO" id="GO:0008757">
    <property type="term" value="F:S-adenosylmethionine-dependent methyltransferase activity"/>
    <property type="evidence" value="ECO:0007669"/>
    <property type="project" value="InterPro"/>
</dbReference>
<feature type="domain" description="Methyltransferase type 11" evidence="1">
    <location>
        <begin position="52"/>
        <end position="144"/>
    </location>
</feature>
<dbReference type="STRING" id="1177755.A7A08_00502"/>
<evidence type="ECO:0000313" key="3">
    <source>
        <dbReference type="Proteomes" id="UP000095087"/>
    </source>
</evidence>
<comment type="caution">
    <text evidence="2">The sequence shown here is derived from an EMBL/GenBank/DDBJ whole genome shotgun (WGS) entry which is preliminary data.</text>
</comment>
<dbReference type="EMBL" id="MASI01000001">
    <property type="protein sequence ID" value="ODA68670.1"/>
    <property type="molecule type" value="Genomic_DNA"/>
</dbReference>
<dbReference type="Gene3D" id="3.40.50.150">
    <property type="entry name" value="Vaccinia Virus protein VP39"/>
    <property type="match status" value="1"/>
</dbReference>
<evidence type="ECO:0000313" key="2">
    <source>
        <dbReference type="EMBL" id="ODA68670.1"/>
    </source>
</evidence>
<dbReference type="RefSeq" id="WP_069093921.1">
    <property type="nucleotide sequence ID" value="NZ_MASI01000001.1"/>
</dbReference>